<name>A0AA48K9K6_9BACT</name>
<gene>
    <name evidence="1" type="ORF">METEAL_32630</name>
</gene>
<proteinExistence type="predicted"/>
<organism evidence="1 2">
    <name type="scientific">Mesoterricola silvestris</name>
    <dbReference type="NCBI Taxonomy" id="2927979"/>
    <lineage>
        <taxon>Bacteria</taxon>
        <taxon>Pseudomonadati</taxon>
        <taxon>Acidobacteriota</taxon>
        <taxon>Holophagae</taxon>
        <taxon>Holophagales</taxon>
        <taxon>Holophagaceae</taxon>
        <taxon>Mesoterricola</taxon>
    </lineage>
</organism>
<dbReference type="RefSeq" id="WP_316412760.1">
    <property type="nucleotide sequence ID" value="NZ_AP027080.1"/>
</dbReference>
<accession>A0AA48K9K6</accession>
<reference evidence="2" key="1">
    <citation type="journal article" date="2023" name="Int. J. Syst. Evol. Microbiol.">
        <title>Mesoterricola silvestris gen. nov., sp. nov., Mesoterricola sediminis sp. nov., Geothrix oryzae sp. nov., Geothrix edaphica sp. nov., Geothrix rubra sp. nov., and Geothrix limicola sp. nov., six novel members of Acidobacteriota isolated from soils.</title>
        <authorList>
            <person name="Itoh H."/>
            <person name="Sugisawa Y."/>
            <person name="Mise K."/>
            <person name="Xu Z."/>
            <person name="Kuniyasu M."/>
            <person name="Ushijima N."/>
            <person name="Kawano K."/>
            <person name="Kobayashi E."/>
            <person name="Shiratori Y."/>
            <person name="Masuda Y."/>
            <person name="Senoo K."/>
        </authorList>
    </citation>
    <scope>NUCLEOTIDE SEQUENCE [LARGE SCALE GENOMIC DNA]</scope>
    <source>
        <strain evidence="2">W79</strain>
    </source>
</reference>
<keyword evidence="2" id="KW-1185">Reference proteome</keyword>
<dbReference type="KEGG" id="msil:METEAL_32630"/>
<sequence>MTAPSRTFAPVSGLAGGIGDRALGTVLALSNLSVVVIIDHGAGAI</sequence>
<dbReference type="AlphaFoldDB" id="A0AA48K9K6"/>
<dbReference type="EMBL" id="AP027080">
    <property type="protein sequence ID" value="BDU74089.1"/>
    <property type="molecule type" value="Genomic_DNA"/>
</dbReference>
<evidence type="ECO:0000313" key="2">
    <source>
        <dbReference type="Proteomes" id="UP001238179"/>
    </source>
</evidence>
<dbReference type="Proteomes" id="UP001238179">
    <property type="component" value="Chromosome"/>
</dbReference>
<protein>
    <submittedName>
        <fullName evidence="1">Uncharacterized protein</fullName>
    </submittedName>
</protein>
<evidence type="ECO:0000313" key="1">
    <source>
        <dbReference type="EMBL" id="BDU74089.1"/>
    </source>
</evidence>